<keyword evidence="3" id="KW-1185">Reference proteome</keyword>
<reference evidence="2" key="1">
    <citation type="submission" date="2015-06" db="EMBL/GenBank/DDBJ databases">
        <authorList>
            <person name="Nguyen H."/>
        </authorList>
    </citation>
    <scope>NUCLEOTIDE SEQUENCE</scope>
    <source>
        <strain evidence="2">DAOM 180753</strain>
    </source>
</reference>
<sequence length="480" mass="52927">MASDKRFQRTVQAVAEAVQIFATGTFDFAESIKQIWGPQTQPDSVETSNHLPMEGMQDVGVADQPRDRTPVSQGGDQLVVNSHSHPPSMTLYDGEGALEVPLEAIVSLDISNTQLSNDMDAVARSLDDAVRSCYECFARWQDESPFPSCLLPALVAPPCDYCTRMQIKCEMIPAGETGKMMQRKREARLYLASQNGNAPIKNERFEDLAYETSEPLEMPLSSPIVDVPQQQVGSKRAYHDIDEQQHMFKRQRLQELRREIVGKICGGKWVRREEQDDHAAAAENGESSSSSVYSSPSGKEASQIKMATNRQGSSPIETSDLLPVAYKVTGEDVTHLEGENDGSLSFTQKESLEDSSSGEDEDSSSEEEGSSDEESEDESEEQLKHQLAPEAFSQEERERIMKEAIPTDDIGSGSSSSSSEDESSGEESEEEPEAKKQPATKVEPQTRCEEKPEEPIGITRDESSSASEDESSEEDSETET</sequence>
<reference evidence="2" key="2">
    <citation type="journal article" date="2016" name="Fungal Biol.">
        <title>Ochratoxin A production by Penicillium thymicola.</title>
        <authorList>
            <person name="Nguyen H.D.T."/>
            <person name="McMullin D.R."/>
            <person name="Ponomareva E."/>
            <person name="Riley R."/>
            <person name="Pomraning K.R."/>
            <person name="Baker S.E."/>
            <person name="Seifert K.A."/>
        </authorList>
    </citation>
    <scope>NUCLEOTIDE SEQUENCE</scope>
    <source>
        <strain evidence="2">DAOM 180753</strain>
    </source>
</reference>
<gene>
    <name evidence="2" type="ORF">VN97_g10241</name>
</gene>
<proteinExistence type="predicted"/>
<feature type="compositionally biased region" description="Polar residues" evidence="1">
    <location>
        <begin position="305"/>
        <end position="317"/>
    </location>
</feature>
<feature type="compositionally biased region" description="Acidic residues" evidence="1">
    <location>
        <begin position="356"/>
        <end position="380"/>
    </location>
</feature>
<evidence type="ECO:0000256" key="1">
    <source>
        <dbReference type="SAM" id="MobiDB-lite"/>
    </source>
</evidence>
<dbReference type="AlphaFoldDB" id="A0AAI9TA18"/>
<evidence type="ECO:0000313" key="2">
    <source>
        <dbReference type="EMBL" id="KAJ9483173.1"/>
    </source>
</evidence>
<name>A0AAI9TA18_PENTH</name>
<dbReference type="Proteomes" id="UP001227192">
    <property type="component" value="Unassembled WGS sequence"/>
</dbReference>
<feature type="compositionally biased region" description="Basic and acidic residues" evidence="1">
    <location>
        <begin position="444"/>
        <end position="463"/>
    </location>
</feature>
<organism evidence="2 3">
    <name type="scientific">Penicillium thymicola</name>
    <dbReference type="NCBI Taxonomy" id="293382"/>
    <lineage>
        <taxon>Eukaryota</taxon>
        <taxon>Fungi</taxon>
        <taxon>Dikarya</taxon>
        <taxon>Ascomycota</taxon>
        <taxon>Pezizomycotina</taxon>
        <taxon>Eurotiomycetes</taxon>
        <taxon>Eurotiomycetidae</taxon>
        <taxon>Eurotiales</taxon>
        <taxon>Aspergillaceae</taxon>
        <taxon>Penicillium</taxon>
    </lineage>
</organism>
<evidence type="ECO:0000313" key="3">
    <source>
        <dbReference type="Proteomes" id="UP001227192"/>
    </source>
</evidence>
<feature type="region of interest" description="Disordered" evidence="1">
    <location>
        <begin position="276"/>
        <end position="318"/>
    </location>
</feature>
<feature type="compositionally biased region" description="Low complexity" evidence="1">
    <location>
        <begin position="287"/>
        <end position="297"/>
    </location>
</feature>
<dbReference type="EMBL" id="LACB01000460">
    <property type="protein sequence ID" value="KAJ9483173.1"/>
    <property type="molecule type" value="Genomic_DNA"/>
</dbReference>
<feature type="region of interest" description="Disordered" evidence="1">
    <location>
        <begin position="334"/>
        <end position="480"/>
    </location>
</feature>
<accession>A0AAI9TA18</accession>
<comment type="caution">
    <text evidence="2">The sequence shown here is derived from an EMBL/GenBank/DDBJ whole genome shotgun (WGS) entry which is preliminary data.</text>
</comment>
<protein>
    <submittedName>
        <fullName evidence="2">Uncharacterized protein</fullName>
    </submittedName>
</protein>
<feature type="compositionally biased region" description="Acidic residues" evidence="1">
    <location>
        <begin position="467"/>
        <end position="480"/>
    </location>
</feature>
<feature type="compositionally biased region" description="Acidic residues" evidence="1">
    <location>
        <begin position="419"/>
        <end position="432"/>
    </location>
</feature>